<reference evidence="1" key="1">
    <citation type="submission" date="2020-03" db="EMBL/GenBank/DDBJ databases">
        <title>The deep terrestrial virosphere.</title>
        <authorList>
            <person name="Holmfeldt K."/>
            <person name="Nilsson E."/>
            <person name="Simone D."/>
            <person name="Lopez-Fernandez M."/>
            <person name="Wu X."/>
            <person name="de Brujin I."/>
            <person name="Lundin D."/>
            <person name="Andersson A."/>
            <person name="Bertilsson S."/>
            <person name="Dopson M."/>
        </authorList>
    </citation>
    <scope>NUCLEOTIDE SEQUENCE</scope>
    <source>
        <strain evidence="1">MM171A00920</strain>
        <strain evidence="2">MM171B00326</strain>
    </source>
</reference>
<evidence type="ECO:0000313" key="2">
    <source>
        <dbReference type="EMBL" id="QJB04377.1"/>
    </source>
</evidence>
<protein>
    <recommendedName>
        <fullName evidence="3">Head-tail joining protein</fullName>
    </recommendedName>
</protein>
<proteinExistence type="predicted"/>
<dbReference type="EMBL" id="MT143881">
    <property type="protein sequence ID" value="QJB04377.1"/>
    <property type="molecule type" value="Genomic_DNA"/>
</dbReference>
<sequence>MINAYCVEGITVLKWNGNDEWGEPIPATEIVVRGQIEYKTRLVRNIKGEEVASQVMIRIPKNIDSRLKRAIYHEDRIKLENESFDRSIIAILQPKAFSKSHYEVYLS</sequence>
<dbReference type="AlphaFoldDB" id="A0A6M3LWM0"/>
<dbReference type="EMBL" id="MT143663">
    <property type="protein sequence ID" value="QJA99687.1"/>
    <property type="molecule type" value="Genomic_DNA"/>
</dbReference>
<accession>A0A6M3LWM0</accession>
<name>A0A6M3LWM0_9ZZZZ</name>
<gene>
    <name evidence="1" type="ORF">MM171A00920_0005</name>
    <name evidence="2" type="ORF">MM171B00326_0012</name>
</gene>
<evidence type="ECO:0000313" key="1">
    <source>
        <dbReference type="EMBL" id="QJA99687.1"/>
    </source>
</evidence>
<organism evidence="1">
    <name type="scientific">viral metagenome</name>
    <dbReference type="NCBI Taxonomy" id="1070528"/>
    <lineage>
        <taxon>unclassified sequences</taxon>
        <taxon>metagenomes</taxon>
        <taxon>organismal metagenomes</taxon>
    </lineage>
</organism>
<evidence type="ECO:0008006" key="3">
    <source>
        <dbReference type="Google" id="ProtNLM"/>
    </source>
</evidence>